<evidence type="ECO:0000313" key="4">
    <source>
        <dbReference type="Proteomes" id="UP000233458"/>
    </source>
</evidence>
<evidence type="ECO:0000313" key="3">
    <source>
        <dbReference type="EMBL" id="PKR54857.1"/>
    </source>
</evidence>
<dbReference type="KEGG" id="thac:CSC3H3_14055"/>
<protein>
    <submittedName>
        <fullName evidence="3">Uncharacterized protein</fullName>
    </submittedName>
</protein>
<sequence>MLMLKKLIFFRFARRRKYTLAHLVLCIRLTAVRFYLILRSHLMKVRLGKMNNIALQGTFPGVAVPDMWM</sequence>
<name>A0A2N3KWG9_9PROT</name>
<reference evidence="2 4" key="2">
    <citation type="submission" date="2017-10" db="EMBL/GenBank/DDBJ databases">
        <title>Biodiversity and function of Thalassospira species in the particle-attached aromatic-hydrocarbon-degrading consortia from the surface seawater of the China South Sea.</title>
        <authorList>
            <person name="Dong C."/>
            <person name="Liu R."/>
            <person name="Shao Z."/>
        </authorList>
    </citation>
    <scope>NUCLEOTIDE SEQUENCE [LARGE SCALE GENOMIC DNA]</scope>
    <source>
        <strain evidence="2 4">CSC3H3</strain>
    </source>
</reference>
<evidence type="ECO:0000256" key="1">
    <source>
        <dbReference type="SAM" id="Phobius"/>
    </source>
</evidence>
<proteinExistence type="predicted"/>
<gene>
    <name evidence="3" type="ORF">COO20_05480</name>
    <name evidence="2" type="ORF">CSC3H3_14055</name>
</gene>
<evidence type="ECO:0000313" key="2">
    <source>
        <dbReference type="EMBL" id="AUG53713.1"/>
    </source>
</evidence>
<keyword evidence="1" id="KW-0472">Membrane</keyword>
<dbReference type="EMBL" id="CP024199">
    <property type="protein sequence ID" value="AUG53713.1"/>
    <property type="molecule type" value="Genomic_DNA"/>
</dbReference>
<feature type="transmembrane region" description="Helical" evidence="1">
    <location>
        <begin position="20"/>
        <end position="38"/>
    </location>
</feature>
<evidence type="ECO:0000313" key="5">
    <source>
        <dbReference type="Proteomes" id="UP000233597"/>
    </source>
</evidence>
<dbReference type="AlphaFoldDB" id="A0A2N3KWG9"/>
<keyword evidence="1" id="KW-1133">Transmembrane helix</keyword>
<dbReference type="EMBL" id="NWTK01000003">
    <property type="protein sequence ID" value="PKR54857.1"/>
    <property type="molecule type" value="Genomic_DNA"/>
</dbReference>
<reference evidence="3 5" key="1">
    <citation type="submission" date="2017-09" db="EMBL/GenBank/DDBJ databases">
        <title>Biodiversity and function of Thalassospira species in the particle-attached aromatic-hydrocarbon-degrading consortia from the surface seawater of the South China Sea.</title>
        <authorList>
            <person name="Dong C."/>
            <person name="Liu R."/>
            <person name="Shao Z."/>
        </authorList>
    </citation>
    <scope>NUCLEOTIDE SEQUENCE [LARGE SCALE GENOMIC DNA]</scope>
    <source>
        <strain evidence="3 5">CSC1P2</strain>
    </source>
</reference>
<accession>A0A2N3KWG9</accession>
<organism evidence="3 5">
    <name type="scientific">Thalassospira marina</name>
    <dbReference type="NCBI Taxonomy" id="2048283"/>
    <lineage>
        <taxon>Bacteria</taxon>
        <taxon>Pseudomonadati</taxon>
        <taxon>Pseudomonadota</taxon>
        <taxon>Alphaproteobacteria</taxon>
        <taxon>Rhodospirillales</taxon>
        <taxon>Thalassospiraceae</taxon>
        <taxon>Thalassospira</taxon>
    </lineage>
</organism>
<keyword evidence="1" id="KW-0812">Transmembrane</keyword>
<dbReference type="Proteomes" id="UP000233597">
    <property type="component" value="Unassembled WGS sequence"/>
</dbReference>
<dbReference type="Proteomes" id="UP000233458">
    <property type="component" value="Chromosome"/>
</dbReference>
<keyword evidence="4" id="KW-1185">Reference proteome</keyword>